<reference evidence="9 10" key="2">
    <citation type="journal article" date="2015" name="Antonie Van Leeuwenhoek">
        <title>Thioclava indica sp. nov., isolated from surface seawater of the Indian Ocean.</title>
        <authorList>
            <person name="Liu Y."/>
            <person name="Lai Q."/>
            <person name="Du J."/>
            <person name="Xu H."/>
            <person name="Jiang L."/>
            <person name="Shao Z."/>
        </authorList>
    </citation>
    <scope>NUCLEOTIDE SEQUENCE [LARGE SCALE GENOMIC DNA]</scope>
    <source>
        <strain evidence="9 10">13D2W-2</strain>
    </source>
</reference>
<name>A0A085TZ55_9RHOB</name>
<dbReference type="PATRIC" id="fig|1317124.6.peg.1065"/>
<feature type="domain" description="MobA-like NTP transferase" evidence="8">
    <location>
        <begin position="1"/>
        <end position="141"/>
    </location>
</feature>
<dbReference type="STRING" id="1317124.DW2_05215"/>
<keyword evidence="1" id="KW-0963">Cytoplasm</keyword>
<dbReference type="InterPro" id="IPR025877">
    <property type="entry name" value="MobA-like_NTP_Trfase"/>
</dbReference>
<dbReference type="CDD" id="cd02503">
    <property type="entry name" value="MobA"/>
    <property type="match status" value="1"/>
</dbReference>
<proteinExistence type="predicted"/>
<keyword evidence="10" id="KW-1185">Reference proteome</keyword>
<organism evidence="9 10">
    <name type="scientific">Thioclava atlantica</name>
    <dbReference type="NCBI Taxonomy" id="1317124"/>
    <lineage>
        <taxon>Bacteria</taxon>
        <taxon>Pseudomonadati</taxon>
        <taxon>Pseudomonadota</taxon>
        <taxon>Alphaproteobacteria</taxon>
        <taxon>Rhodobacterales</taxon>
        <taxon>Paracoccaceae</taxon>
        <taxon>Thioclava</taxon>
    </lineage>
</organism>
<dbReference type="PANTHER" id="PTHR19136:SF81">
    <property type="entry name" value="MOLYBDENUM COFACTOR GUANYLYLTRANSFERASE"/>
    <property type="match status" value="1"/>
</dbReference>
<dbReference type="eggNOG" id="COG0746">
    <property type="taxonomic scope" value="Bacteria"/>
</dbReference>
<keyword evidence="4" id="KW-0547">Nucleotide-binding</keyword>
<dbReference type="GO" id="GO:0005525">
    <property type="term" value="F:GTP binding"/>
    <property type="evidence" value="ECO:0007669"/>
    <property type="project" value="UniProtKB-KW"/>
</dbReference>
<dbReference type="EMBL" id="AQRC01000003">
    <property type="protein sequence ID" value="KFE36002.1"/>
    <property type="molecule type" value="Genomic_DNA"/>
</dbReference>
<keyword evidence="5" id="KW-0460">Magnesium</keyword>
<evidence type="ECO:0000256" key="2">
    <source>
        <dbReference type="ARBA" id="ARBA00022679"/>
    </source>
</evidence>
<protein>
    <submittedName>
        <fullName evidence="9">Molybdopterin-guanine dinucleotide biosynthesis protein A</fullName>
    </submittedName>
</protein>
<evidence type="ECO:0000313" key="9">
    <source>
        <dbReference type="EMBL" id="KFE36002.1"/>
    </source>
</evidence>
<evidence type="ECO:0000256" key="7">
    <source>
        <dbReference type="ARBA" id="ARBA00023150"/>
    </source>
</evidence>
<dbReference type="InterPro" id="IPR029044">
    <property type="entry name" value="Nucleotide-diphossugar_trans"/>
</dbReference>
<dbReference type="AlphaFoldDB" id="A0A085TZ55"/>
<evidence type="ECO:0000256" key="3">
    <source>
        <dbReference type="ARBA" id="ARBA00022723"/>
    </source>
</evidence>
<gene>
    <name evidence="9" type="ORF">DW2_05215</name>
</gene>
<evidence type="ECO:0000256" key="1">
    <source>
        <dbReference type="ARBA" id="ARBA00022490"/>
    </source>
</evidence>
<keyword evidence="6" id="KW-0342">GTP-binding</keyword>
<dbReference type="SUPFAM" id="SSF53448">
    <property type="entry name" value="Nucleotide-diphospho-sugar transferases"/>
    <property type="match status" value="1"/>
</dbReference>
<keyword evidence="3" id="KW-0479">Metal-binding</keyword>
<dbReference type="GO" id="GO:0046872">
    <property type="term" value="F:metal ion binding"/>
    <property type="evidence" value="ECO:0007669"/>
    <property type="project" value="UniProtKB-KW"/>
</dbReference>
<keyword evidence="7" id="KW-0501">Molybdenum cofactor biosynthesis</keyword>
<dbReference type="Proteomes" id="UP000028607">
    <property type="component" value="Unassembled WGS sequence"/>
</dbReference>
<evidence type="ECO:0000313" key="10">
    <source>
        <dbReference type="Proteomes" id="UP000028607"/>
    </source>
</evidence>
<dbReference type="GO" id="GO:0016779">
    <property type="term" value="F:nucleotidyltransferase activity"/>
    <property type="evidence" value="ECO:0007669"/>
    <property type="project" value="TreeGrafter"/>
</dbReference>
<evidence type="ECO:0000259" key="8">
    <source>
        <dbReference type="Pfam" id="PF12804"/>
    </source>
</evidence>
<evidence type="ECO:0000256" key="4">
    <source>
        <dbReference type="ARBA" id="ARBA00022741"/>
    </source>
</evidence>
<evidence type="ECO:0000256" key="6">
    <source>
        <dbReference type="ARBA" id="ARBA00023134"/>
    </source>
</evidence>
<dbReference type="Gene3D" id="3.90.550.10">
    <property type="entry name" value="Spore Coat Polysaccharide Biosynthesis Protein SpsA, Chain A"/>
    <property type="match status" value="1"/>
</dbReference>
<dbReference type="PANTHER" id="PTHR19136">
    <property type="entry name" value="MOLYBDENUM COFACTOR GUANYLYLTRANSFERASE"/>
    <property type="match status" value="1"/>
</dbReference>
<reference evidence="10" key="1">
    <citation type="submission" date="2013-04" db="EMBL/GenBank/DDBJ databases">
        <title>Thioclava sp. 13D2W-2 Genome Sequencing.</title>
        <authorList>
            <person name="Lai Q."/>
            <person name="Li G."/>
            <person name="Shao Z."/>
        </authorList>
    </citation>
    <scope>NUCLEOTIDE SEQUENCE [LARGE SCALE GENOMIC DNA]</scope>
    <source>
        <strain evidence="10">13D2W-2</strain>
    </source>
</reference>
<sequence length="180" mass="18556">MGGTDKAMLGLAGRPLFSHVAGRIGPQVAALAISANGDPLRFAPLPVLADPPERRGEGPLAGVLSGLDWAAAQGMDLLLTVPTDTPFLPRDLVARLDEAGGGTEIAIAASAGRAHPSVALWPLAERDRIAALFAAGERRLRMAAPGAREVAFDATPDPFMNLNSPEDLRTAEALLDAGAP</sequence>
<dbReference type="GO" id="GO:1902758">
    <property type="term" value="P:bis(molybdopterin guanine dinucleotide)molybdenum biosynthetic process"/>
    <property type="evidence" value="ECO:0007669"/>
    <property type="project" value="TreeGrafter"/>
</dbReference>
<comment type="caution">
    <text evidence="9">The sequence shown here is derived from an EMBL/GenBank/DDBJ whole genome shotgun (WGS) entry which is preliminary data.</text>
</comment>
<dbReference type="InterPro" id="IPR013482">
    <property type="entry name" value="Molybde_CF_guanTrfase"/>
</dbReference>
<dbReference type="Pfam" id="PF12804">
    <property type="entry name" value="NTP_transf_3"/>
    <property type="match status" value="1"/>
</dbReference>
<accession>A0A085TZ55</accession>
<keyword evidence="2" id="KW-0808">Transferase</keyword>
<dbReference type="NCBIfam" id="TIGR02665">
    <property type="entry name" value="molyb_mobA"/>
    <property type="match status" value="1"/>
</dbReference>
<evidence type="ECO:0000256" key="5">
    <source>
        <dbReference type="ARBA" id="ARBA00022842"/>
    </source>
</evidence>